<dbReference type="Pfam" id="PF00353">
    <property type="entry name" value="HemolysinCabind"/>
    <property type="match status" value="1"/>
</dbReference>
<evidence type="ECO:0000256" key="1">
    <source>
        <dbReference type="ARBA" id="ARBA00022729"/>
    </source>
</evidence>
<evidence type="ECO:0000256" key="2">
    <source>
        <dbReference type="ARBA" id="ARBA00022737"/>
    </source>
</evidence>
<proteinExistence type="predicted"/>
<accession>A0ABU9AYL8</accession>
<keyword evidence="1 4" id="KW-0732">Signal</keyword>
<dbReference type="InterPro" id="IPR038081">
    <property type="entry name" value="CalX-like_sf"/>
</dbReference>
<dbReference type="SUPFAM" id="SSF51120">
    <property type="entry name" value="beta-Roll"/>
    <property type="match status" value="1"/>
</dbReference>
<comment type="caution">
    <text evidence="6">The sequence shown here is derived from an EMBL/GenBank/DDBJ whole genome shotgun (WGS) entry which is preliminary data.</text>
</comment>
<feature type="chain" id="PRO_5046631200" evidence="4">
    <location>
        <begin position="31"/>
        <end position="873"/>
    </location>
</feature>
<dbReference type="Proteomes" id="UP001371305">
    <property type="component" value="Unassembled WGS sequence"/>
</dbReference>
<keyword evidence="7" id="KW-1185">Reference proteome</keyword>
<dbReference type="Pfam" id="PF03160">
    <property type="entry name" value="Calx-beta"/>
    <property type="match status" value="2"/>
</dbReference>
<evidence type="ECO:0000313" key="7">
    <source>
        <dbReference type="Proteomes" id="UP001371305"/>
    </source>
</evidence>
<dbReference type="NCBIfam" id="TIGR03661">
    <property type="entry name" value="T1SS_VCA0849"/>
    <property type="match status" value="1"/>
</dbReference>
<feature type="domain" description="Calx-beta" evidence="5">
    <location>
        <begin position="661"/>
        <end position="707"/>
    </location>
</feature>
<dbReference type="EMBL" id="JBBUKT010000009">
    <property type="protein sequence ID" value="MEK7952869.1"/>
    <property type="molecule type" value="Genomic_DNA"/>
</dbReference>
<keyword evidence="3" id="KW-0106">Calcium</keyword>
<gene>
    <name evidence="6" type="ORF">WKV53_20315</name>
</gene>
<dbReference type="InterPro" id="IPR003644">
    <property type="entry name" value="Calx_beta"/>
</dbReference>
<dbReference type="Gene3D" id="2.60.40.2030">
    <property type="match status" value="2"/>
</dbReference>
<evidence type="ECO:0000313" key="6">
    <source>
        <dbReference type="EMBL" id="MEK7952869.1"/>
    </source>
</evidence>
<evidence type="ECO:0000256" key="3">
    <source>
        <dbReference type="ARBA" id="ARBA00022837"/>
    </source>
</evidence>
<keyword evidence="2" id="KW-0677">Repeat</keyword>
<feature type="signal peptide" evidence="4">
    <location>
        <begin position="1"/>
        <end position="30"/>
    </location>
</feature>
<reference evidence="6 7" key="1">
    <citation type="submission" date="2024-04" db="EMBL/GenBank/DDBJ databases">
        <title>Luteolibacter sp. isolated from soil.</title>
        <authorList>
            <person name="An J."/>
        </authorList>
    </citation>
    <scope>NUCLEOTIDE SEQUENCE [LARGE SCALE GENOMIC DNA]</scope>
    <source>
        <strain evidence="6 7">Y139</strain>
    </source>
</reference>
<name>A0ABU9AYL8_9BACT</name>
<dbReference type="InterPro" id="IPR001343">
    <property type="entry name" value="Hemolysn_Ca-bd"/>
</dbReference>
<dbReference type="Pfam" id="PF16184">
    <property type="entry name" value="Cadherin_3"/>
    <property type="match status" value="1"/>
</dbReference>
<evidence type="ECO:0000259" key="5">
    <source>
        <dbReference type="Pfam" id="PF03160"/>
    </source>
</evidence>
<sequence>MIPRNCSTRPARTAATWLSMLLLGSTAAHAAAIISEPETLVYGRILNRKNPNLEQLVTAGTLYWTIQKPDGSTVVLSGEVDALDNGHYSYLVRIPHQAMMLGQQPSPLVLPLGTTTTTASHASISFNGAPATILSPSTSVFDLDQTLRASALRVDLEINAANPDGDGDGIPDWWEDKYGLDKQDSTDALTDANGNGRNNLAEYLAGTDPNHNSTQPLLLTHEVIAYSKSESLVLLETADSNSTPAQLTYTLYTPPTGGRLVLRNAVHLPATTSVPLAAGATFTQADVSAGRLVFEHTEGETPGSFEVGVRDEVPANPESRGPVQVLLFDPADNLVAATPEESVRLEARRLAVSHGHLVADLSSAAGKHRLSAPTAGLSASAYQTHVTNYGAETPHVFLGGPADDTFTGGAAADFFYGSDGANTMTGGTGGDSFIFTGTSPSVDTITDFTPTQGDLIDLSGVLDGLSTRLTDYVRIRRSGTDAMLEICAGGTNSGFTDRVIRLQNSTLQPADVLNLYYSGNLETGAVGLPSRVSITATNTGASENGPVAGQFTVTREGDFDLPLTVNLTISGNATNGVDYQNIPSSITIPSGQAGAVISILPYVDATAEFNETVFIQIADSTGYLTGTAASAQLVIEDLKPQISLEVIEKLAGVTGSSPASVVIRRGGLLSPEVFVQFTLSGTAKSGTDYNTVTPYVTFTSGQTAKVIEFVPKPNANFAGAEAKTIRMTVKADTAFASMVPAADLTLVPQRLSYDEWLAARGVNASDQELLRYGFSQGTAPSDNSMFARMPKATVEDGYLTLRFRKKPGVSDMNYQVQYSSNLTQWQSGSDVVEDITSQVAPNDPGAAVFRSKTPMSAAKVASMRVNLLLENND</sequence>
<dbReference type="InterPro" id="IPR019960">
    <property type="entry name" value="T1SS_VCA0849"/>
</dbReference>
<dbReference type="RefSeq" id="WP_341406628.1">
    <property type="nucleotide sequence ID" value="NZ_JBBUKT010000009.1"/>
</dbReference>
<evidence type="ECO:0000256" key="4">
    <source>
        <dbReference type="SAM" id="SignalP"/>
    </source>
</evidence>
<dbReference type="InterPro" id="IPR011049">
    <property type="entry name" value="Serralysin-like_metalloprot_C"/>
</dbReference>
<dbReference type="SUPFAM" id="SSF141072">
    <property type="entry name" value="CalX-like"/>
    <property type="match status" value="2"/>
</dbReference>
<dbReference type="Gene3D" id="2.150.10.10">
    <property type="entry name" value="Serralysin-like metalloprotease, C-terminal"/>
    <property type="match status" value="1"/>
</dbReference>
<feature type="domain" description="Calx-beta" evidence="5">
    <location>
        <begin position="532"/>
        <end position="637"/>
    </location>
</feature>
<organism evidence="6 7">
    <name type="scientific">Luteolibacter soli</name>
    <dbReference type="NCBI Taxonomy" id="3135280"/>
    <lineage>
        <taxon>Bacteria</taxon>
        <taxon>Pseudomonadati</taxon>
        <taxon>Verrucomicrobiota</taxon>
        <taxon>Verrucomicrobiia</taxon>
        <taxon>Verrucomicrobiales</taxon>
        <taxon>Verrucomicrobiaceae</taxon>
        <taxon>Luteolibacter</taxon>
    </lineage>
</organism>
<protein>
    <submittedName>
        <fullName evidence="6">Calx-beta domain-containing protein</fullName>
    </submittedName>
</protein>